<dbReference type="InterPro" id="IPR058498">
    <property type="entry name" value="DUF8185"/>
</dbReference>
<proteinExistence type="predicted"/>
<feature type="domain" description="DUF8185" evidence="2">
    <location>
        <begin position="105"/>
        <end position="225"/>
    </location>
</feature>
<protein>
    <submittedName>
        <fullName evidence="3">Uncharacterized protein</fullName>
    </submittedName>
</protein>
<organism evidence="3 4">
    <name type="scientific">Gordonia cholesterolivorans</name>
    <dbReference type="NCBI Taxonomy" id="559625"/>
    <lineage>
        <taxon>Bacteria</taxon>
        <taxon>Bacillati</taxon>
        <taxon>Actinomycetota</taxon>
        <taxon>Actinomycetes</taxon>
        <taxon>Mycobacteriales</taxon>
        <taxon>Gordoniaceae</taxon>
        <taxon>Gordonia</taxon>
    </lineage>
</organism>
<name>A0ABP5U901_9ACTN</name>
<dbReference type="RefSeq" id="WP_006896614.1">
    <property type="nucleotide sequence ID" value="NZ_BAAARB010000004.1"/>
</dbReference>
<sequence length="233" mass="24350">MTDAAAGERVLVPHGPADRTDLAAFLERARRVDDSGVLRVQQRPDGRVGLWVRTGFDILATRSVFGSVTPADVVADVGAMSAAVGGDGPLPLGFALPGAWQGALPPSDGFDHLDDVPARELVSLARRGADVARTESGALGPASSLLDQTVIEVSGPNGSGARAKVSMRAVFALTAMGFVRDAAGREITADSPIDAIAPDEPVRVRLSSSWVRVDARFGSVYQRRSVLNLAVRS</sequence>
<evidence type="ECO:0000313" key="4">
    <source>
        <dbReference type="Proteomes" id="UP001501170"/>
    </source>
</evidence>
<dbReference type="Proteomes" id="UP001501170">
    <property type="component" value="Unassembled WGS sequence"/>
</dbReference>
<gene>
    <name evidence="3" type="ORF">GCM10009855_09760</name>
</gene>
<evidence type="ECO:0000259" key="1">
    <source>
        <dbReference type="Pfam" id="PF26035"/>
    </source>
</evidence>
<reference evidence="4" key="1">
    <citation type="journal article" date="2019" name="Int. J. Syst. Evol. Microbiol.">
        <title>The Global Catalogue of Microorganisms (GCM) 10K type strain sequencing project: providing services to taxonomists for standard genome sequencing and annotation.</title>
        <authorList>
            <consortium name="The Broad Institute Genomics Platform"/>
            <consortium name="The Broad Institute Genome Sequencing Center for Infectious Disease"/>
            <person name="Wu L."/>
            <person name="Ma J."/>
        </authorList>
    </citation>
    <scope>NUCLEOTIDE SEQUENCE [LARGE SCALE GENOMIC DNA]</scope>
    <source>
        <strain evidence="4">JCM 16227</strain>
    </source>
</reference>
<dbReference type="Pfam" id="PF26035">
    <property type="entry name" value="DUF8010"/>
    <property type="match status" value="1"/>
</dbReference>
<keyword evidence="4" id="KW-1185">Reference proteome</keyword>
<evidence type="ECO:0000313" key="3">
    <source>
        <dbReference type="EMBL" id="GAA2372551.1"/>
    </source>
</evidence>
<comment type="caution">
    <text evidence="3">The sequence shown here is derived from an EMBL/GenBank/DDBJ whole genome shotgun (WGS) entry which is preliminary data.</text>
</comment>
<feature type="domain" description="DUF8010" evidence="1">
    <location>
        <begin position="8"/>
        <end position="102"/>
    </location>
</feature>
<dbReference type="InterPro" id="IPR058323">
    <property type="entry name" value="DUF8010"/>
</dbReference>
<accession>A0ABP5U901</accession>
<evidence type="ECO:0000259" key="2">
    <source>
        <dbReference type="Pfam" id="PF26572"/>
    </source>
</evidence>
<dbReference type="Pfam" id="PF26572">
    <property type="entry name" value="DUF8185"/>
    <property type="match status" value="1"/>
</dbReference>
<dbReference type="EMBL" id="BAAARB010000004">
    <property type="protein sequence ID" value="GAA2372551.1"/>
    <property type="molecule type" value="Genomic_DNA"/>
</dbReference>